<reference evidence="3" key="1">
    <citation type="submission" date="2021-01" db="EMBL/GenBank/DDBJ databases">
        <authorList>
            <person name="Corre E."/>
            <person name="Pelletier E."/>
            <person name="Niang G."/>
            <person name="Scheremetjew M."/>
            <person name="Finn R."/>
            <person name="Kale V."/>
            <person name="Holt S."/>
            <person name="Cochrane G."/>
            <person name="Meng A."/>
            <person name="Brown T."/>
            <person name="Cohen L."/>
        </authorList>
    </citation>
    <scope>NUCLEOTIDE SEQUENCE</scope>
    <source>
        <strain evidence="3">GSO104</strain>
    </source>
</reference>
<evidence type="ECO:0000256" key="2">
    <source>
        <dbReference type="SAM" id="SignalP"/>
    </source>
</evidence>
<feature type="region of interest" description="Disordered" evidence="1">
    <location>
        <begin position="49"/>
        <end position="69"/>
    </location>
</feature>
<evidence type="ECO:0000313" key="3">
    <source>
        <dbReference type="EMBL" id="CAE4595846.1"/>
    </source>
</evidence>
<organism evidence="3">
    <name type="scientific">Ditylum brightwellii</name>
    <dbReference type="NCBI Taxonomy" id="49249"/>
    <lineage>
        <taxon>Eukaryota</taxon>
        <taxon>Sar</taxon>
        <taxon>Stramenopiles</taxon>
        <taxon>Ochrophyta</taxon>
        <taxon>Bacillariophyta</taxon>
        <taxon>Mediophyceae</taxon>
        <taxon>Lithodesmiophycidae</taxon>
        <taxon>Lithodesmiales</taxon>
        <taxon>Lithodesmiaceae</taxon>
        <taxon>Ditylum</taxon>
    </lineage>
</organism>
<evidence type="ECO:0000256" key="1">
    <source>
        <dbReference type="SAM" id="MobiDB-lite"/>
    </source>
</evidence>
<accession>A0A7S4UN97</accession>
<evidence type="ECO:0008006" key="4">
    <source>
        <dbReference type="Google" id="ProtNLM"/>
    </source>
</evidence>
<keyword evidence="2" id="KW-0732">Signal</keyword>
<dbReference type="EMBL" id="HBNS01011052">
    <property type="protein sequence ID" value="CAE4595846.1"/>
    <property type="molecule type" value="Transcribed_RNA"/>
</dbReference>
<sequence length="267" mass="29798">MTLQRLLDFSVIAFLFNTLLLLSTHHAFQSSVNKHAPYRRNIKQIRLNAKEEDQQQQQTPPNRRRSVSDYMGGHHAGKFDFDTRISGVTSLNYEKSLIFDDLAGSDGSDGIKILASIEDHDSDPKWATRNVFGSSGDSSTVLIEGTINLAENDAVNSGVGVMVKNDEISWEPFYVTIEKLGQRTAIISPSELGLRISPSNGNLAPRGGANNACDESRPYSDRWEIKISKTSSNYAKKDYDACLDGSINDLCLVVRTEMDFWIWKISM</sequence>
<feature type="chain" id="PRO_5030505741" description="NADH:ubiquinone oxidoreductase intermediate-associated protein 30 domain-containing protein" evidence="2">
    <location>
        <begin position="28"/>
        <end position="267"/>
    </location>
</feature>
<dbReference type="AlphaFoldDB" id="A0A7S4UN97"/>
<protein>
    <recommendedName>
        <fullName evidence="4">NADH:ubiquinone oxidoreductase intermediate-associated protein 30 domain-containing protein</fullName>
    </recommendedName>
</protein>
<feature type="signal peptide" evidence="2">
    <location>
        <begin position="1"/>
        <end position="27"/>
    </location>
</feature>
<name>A0A7S4UN97_9STRA</name>
<gene>
    <name evidence="3" type="ORF">DBRI00130_LOCUS8939</name>
</gene>
<proteinExistence type="predicted"/>